<name>A0A9E8LSI7_9BACI</name>
<gene>
    <name evidence="1" type="ORF">OE104_09225</name>
</gene>
<evidence type="ECO:0000313" key="2">
    <source>
        <dbReference type="Proteomes" id="UP001164718"/>
    </source>
</evidence>
<dbReference type="InterPro" id="IPR007263">
    <property type="entry name" value="DCC1-like"/>
</dbReference>
<sequence>MTVLIYDGECSMCSRFIRFIVHINKNPDLRITDFNSNWTKNNYHFNSEIDSVVFLVNEKQYHYSDATIHLLATTNCFFKPLLLCKIIPKKIRDGVYKFIAKRRRKILKHQCPVMDQKMKELFLP</sequence>
<dbReference type="Pfam" id="PF04134">
    <property type="entry name" value="DCC1-like"/>
    <property type="match status" value="1"/>
</dbReference>
<dbReference type="RefSeq" id="WP_275416576.1">
    <property type="nucleotide sequence ID" value="NZ_CP106878.1"/>
</dbReference>
<dbReference type="GO" id="GO:0015035">
    <property type="term" value="F:protein-disulfide reductase activity"/>
    <property type="evidence" value="ECO:0007669"/>
    <property type="project" value="InterPro"/>
</dbReference>
<keyword evidence="2" id="KW-1185">Reference proteome</keyword>
<evidence type="ECO:0000313" key="1">
    <source>
        <dbReference type="EMBL" id="WAA08794.1"/>
    </source>
</evidence>
<dbReference type="AlphaFoldDB" id="A0A9E8LSI7"/>
<dbReference type="KEGG" id="faf:OE104_09225"/>
<dbReference type="PANTHER" id="PTHR33639:SF2">
    <property type="entry name" value="DUF393 DOMAIN-CONTAINING PROTEIN"/>
    <property type="match status" value="1"/>
</dbReference>
<proteinExistence type="predicted"/>
<accession>A0A9E8LSI7</accession>
<dbReference type="Proteomes" id="UP001164718">
    <property type="component" value="Chromosome"/>
</dbReference>
<dbReference type="InterPro" id="IPR052927">
    <property type="entry name" value="DCC_oxidoreductase"/>
</dbReference>
<reference evidence="1" key="1">
    <citation type="submission" date="2022-09" db="EMBL/GenBank/DDBJ databases">
        <title>Complete Genomes of Fervidibacillus albus and Fervidibacillus halotolerans isolated from tidal flat sediments.</title>
        <authorList>
            <person name="Kwon K.K."/>
            <person name="Yang S.-H."/>
            <person name="Park M.J."/>
            <person name="Oh H.-M."/>
        </authorList>
    </citation>
    <scope>NUCLEOTIDE SEQUENCE</scope>
    <source>
        <strain evidence="1">MEBiC13591</strain>
    </source>
</reference>
<dbReference type="PANTHER" id="PTHR33639">
    <property type="entry name" value="THIOL-DISULFIDE OXIDOREDUCTASE DCC"/>
    <property type="match status" value="1"/>
</dbReference>
<dbReference type="EMBL" id="CP106878">
    <property type="protein sequence ID" value="WAA08794.1"/>
    <property type="molecule type" value="Genomic_DNA"/>
</dbReference>
<organism evidence="1 2">
    <name type="scientific">Fervidibacillus albus</name>
    <dbReference type="NCBI Taxonomy" id="2980026"/>
    <lineage>
        <taxon>Bacteria</taxon>
        <taxon>Bacillati</taxon>
        <taxon>Bacillota</taxon>
        <taxon>Bacilli</taxon>
        <taxon>Bacillales</taxon>
        <taxon>Bacillaceae</taxon>
        <taxon>Fervidibacillus</taxon>
    </lineage>
</organism>
<protein>
    <submittedName>
        <fullName evidence="1">DUF393 domain-containing protein</fullName>
    </submittedName>
</protein>